<organism evidence="3 4">
    <name type="scientific">Undibacterium rugosum</name>
    <dbReference type="NCBI Taxonomy" id="2762291"/>
    <lineage>
        <taxon>Bacteria</taxon>
        <taxon>Pseudomonadati</taxon>
        <taxon>Pseudomonadota</taxon>
        <taxon>Betaproteobacteria</taxon>
        <taxon>Burkholderiales</taxon>
        <taxon>Oxalobacteraceae</taxon>
        <taxon>Undibacterium</taxon>
    </lineage>
</organism>
<comment type="caution">
    <text evidence="3">The sequence shown here is derived from an EMBL/GenBank/DDBJ whole genome shotgun (WGS) entry which is preliminary data.</text>
</comment>
<dbReference type="AlphaFoldDB" id="A0A923I0E5"/>
<dbReference type="SUPFAM" id="SSF53271">
    <property type="entry name" value="PRTase-like"/>
    <property type="match status" value="1"/>
</dbReference>
<proteinExistence type="inferred from homology"/>
<dbReference type="EMBL" id="JACOGG010000002">
    <property type="protein sequence ID" value="MBC3934090.1"/>
    <property type="molecule type" value="Genomic_DNA"/>
</dbReference>
<dbReference type="RefSeq" id="WP_186879730.1">
    <property type="nucleotide sequence ID" value="NZ_JACOGG010000002.1"/>
</dbReference>
<dbReference type="Pfam" id="PF00156">
    <property type="entry name" value="Pribosyltran"/>
    <property type="match status" value="1"/>
</dbReference>
<comment type="similarity">
    <text evidence="1">Belongs to the ComF/GntX family.</text>
</comment>
<evidence type="ECO:0000259" key="2">
    <source>
        <dbReference type="Pfam" id="PF00156"/>
    </source>
</evidence>
<dbReference type="InterPro" id="IPR000836">
    <property type="entry name" value="PRTase_dom"/>
</dbReference>
<dbReference type="CDD" id="cd06223">
    <property type="entry name" value="PRTases_typeI"/>
    <property type="match status" value="1"/>
</dbReference>
<dbReference type="InterPro" id="IPR029057">
    <property type="entry name" value="PRTase-like"/>
</dbReference>
<dbReference type="Gene3D" id="3.40.50.2020">
    <property type="match status" value="1"/>
</dbReference>
<name>A0A923I0E5_9BURK</name>
<feature type="domain" description="Phosphoribosyltransferase" evidence="2">
    <location>
        <begin position="145"/>
        <end position="240"/>
    </location>
</feature>
<accession>A0A923I0E5</accession>
<dbReference type="Proteomes" id="UP000612361">
    <property type="component" value="Unassembled WGS sequence"/>
</dbReference>
<protein>
    <submittedName>
        <fullName evidence="3">ComF family protein</fullName>
    </submittedName>
</protein>
<evidence type="ECO:0000313" key="3">
    <source>
        <dbReference type="EMBL" id="MBC3934090.1"/>
    </source>
</evidence>
<gene>
    <name evidence="3" type="ORF">H8K47_01835</name>
</gene>
<keyword evidence="4" id="KW-1185">Reference proteome</keyword>
<evidence type="ECO:0000256" key="1">
    <source>
        <dbReference type="ARBA" id="ARBA00008007"/>
    </source>
</evidence>
<sequence length="246" mass="26911">MNTHLPPVLLRALAGFRQIAACNCLLCRQASPEAVCAACLQSSLPRSGKACLQCGTALSTADQRCGACLHQAPAFDITICATDYQPPQDQLVLALKFAHQLPLASMLARAIRDAILRQPGLVLPDLICPVPLSPQRLQERGFNQALEIARPLAAMLGVPCLPYAIHRVRHTQQQALLAPADRRRNIAKAFSPDADYLPQLQGRHVAIVDDVITTGMTLHEIATMLKRYGVRQVSNYVFARTPPHFE</sequence>
<evidence type="ECO:0000313" key="4">
    <source>
        <dbReference type="Proteomes" id="UP000612361"/>
    </source>
</evidence>
<dbReference type="PANTHER" id="PTHR47505">
    <property type="entry name" value="DNA UTILIZATION PROTEIN YHGH"/>
    <property type="match status" value="1"/>
</dbReference>
<dbReference type="PANTHER" id="PTHR47505:SF1">
    <property type="entry name" value="DNA UTILIZATION PROTEIN YHGH"/>
    <property type="match status" value="1"/>
</dbReference>
<dbReference type="InterPro" id="IPR051910">
    <property type="entry name" value="ComF/GntX_DNA_util-trans"/>
</dbReference>
<reference evidence="3" key="1">
    <citation type="submission" date="2020-08" db="EMBL/GenBank/DDBJ databases">
        <title>Novel species isolated from subtropical streams in China.</title>
        <authorList>
            <person name="Lu H."/>
        </authorList>
    </citation>
    <scope>NUCLEOTIDE SEQUENCE</scope>
    <source>
        <strain evidence="3">CY7W</strain>
    </source>
</reference>